<organism evidence="2 3">
    <name type="scientific">Lactuca saligna</name>
    <name type="common">Willowleaf lettuce</name>
    <dbReference type="NCBI Taxonomy" id="75948"/>
    <lineage>
        <taxon>Eukaryota</taxon>
        <taxon>Viridiplantae</taxon>
        <taxon>Streptophyta</taxon>
        <taxon>Embryophyta</taxon>
        <taxon>Tracheophyta</taxon>
        <taxon>Spermatophyta</taxon>
        <taxon>Magnoliopsida</taxon>
        <taxon>eudicotyledons</taxon>
        <taxon>Gunneridae</taxon>
        <taxon>Pentapetalae</taxon>
        <taxon>asterids</taxon>
        <taxon>campanulids</taxon>
        <taxon>Asterales</taxon>
        <taxon>Asteraceae</taxon>
        <taxon>Cichorioideae</taxon>
        <taxon>Cichorieae</taxon>
        <taxon>Lactucinae</taxon>
        <taxon>Lactuca</taxon>
    </lineage>
</organism>
<feature type="region of interest" description="Disordered" evidence="1">
    <location>
        <begin position="87"/>
        <end position="106"/>
    </location>
</feature>
<evidence type="ECO:0000313" key="3">
    <source>
        <dbReference type="Proteomes" id="UP001177003"/>
    </source>
</evidence>
<reference evidence="2" key="1">
    <citation type="submission" date="2023-04" db="EMBL/GenBank/DDBJ databases">
        <authorList>
            <person name="Vijverberg K."/>
            <person name="Xiong W."/>
            <person name="Schranz E."/>
        </authorList>
    </citation>
    <scope>NUCLEOTIDE SEQUENCE</scope>
</reference>
<name>A0AA35V2B0_LACSI</name>
<protein>
    <submittedName>
        <fullName evidence="2">Uncharacterized protein</fullName>
    </submittedName>
</protein>
<evidence type="ECO:0000313" key="2">
    <source>
        <dbReference type="EMBL" id="CAI9260663.1"/>
    </source>
</evidence>
<feature type="compositionally biased region" description="Acidic residues" evidence="1">
    <location>
        <begin position="87"/>
        <end position="99"/>
    </location>
</feature>
<sequence>MFAKSAPVQAPFPVIHQPFPGDPYLTTAVLESTRMFWMEDRNHNWTMGQNHEPRLLITPKTWNILDLRRPNNFTDLKIMSYFFPDSFSEEEDEEGGESDDNGRAAP</sequence>
<dbReference type="EMBL" id="OX465086">
    <property type="protein sequence ID" value="CAI9260663.1"/>
    <property type="molecule type" value="Genomic_DNA"/>
</dbReference>
<proteinExistence type="predicted"/>
<evidence type="ECO:0000256" key="1">
    <source>
        <dbReference type="SAM" id="MobiDB-lite"/>
    </source>
</evidence>
<keyword evidence="3" id="KW-1185">Reference proteome</keyword>
<gene>
    <name evidence="2" type="ORF">LSALG_LOCUS1490</name>
</gene>
<dbReference type="Proteomes" id="UP001177003">
    <property type="component" value="Chromosome 0"/>
</dbReference>
<dbReference type="AlphaFoldDB" id="A0AA35V2B0"/>
<accession>A0AA35V2B0</accession>